<sequence>MNKKRKQKEKKTSITKERKKLLDIYKEKVPLVISGVALSQRNQSIFHEALSSGIKSYNTYYKEGFFKISMGKGLTFVSNLLLKSGFSQLHDLGEDIKRSGKL</sequence>
<dbReference type="RefSeq" id="WP_172176157.1">
    <property type="nucleotide sequence ID" value="NZ_CASGXV010000024.1"/>
</dbReference>
<evidence type="ECO:0000313" key="1">
    <source>
        <dbReference type="EMBL" id="NPE13588.1"/>
    </source>
</evidence>
<keyword evidence="2" id="KW-1185">Reference proteome</keyword>
<comment type="caution">
    <text evidence="1">The sequence shown here is derived from an EMBL/GenBank/DDBJ whole genome shotgun (WGS) entry which is preliminary data.</text>
</comment>
<dbReference type="EMBL" id="JABKKE010000005">
    <property type="protein sequence ID" value="NPE13588.1"/>
    <property type="molecule type" value="Genomic_DNA"/>
</dbReference>
<evidence type="ECO:0000313" key="2">
    <source>
        <dbReference type="Proteomes" id="UP001193734"/>
    </source>
</evidence>
<name>A0ABX2AVW1_9BACT</name>
<organism evidence="1 2">
    <name type="scientific">Xylanibacter rodentium</name>
    <dbReference type="NCBI Taxonomy" id="2736289"/>
    <lineage>
        <taxon>Bacteria</taxon>
        <taxon>Pseudomonadati</taxon>
        <taxon>Bacteroidota</taxon>
        <taxon>Bacteroidia</taxon>
        <taxon>Bacteroidales</taxon>
        <taxon>Prevotellaceae</taxon>
        <taxon>Xylanibacter</taxon>
    </lineage>
</organism>
<protein>
    <submittedName>
        <fullName evidence="1">Uncharacterized protein</fullName>
    </submittedName>
</protein>
<dbReference type="Proteomes" id="UP001193734">
    <property type="component" value="Unassembled WGS sequence"/>
</dbReference>
<proteinExistence type="predicted"/>
<reference evidence="1 2" key="1">
    <citation type="submission" date="2020-05" db="EMBL/GenBank/DDBJ databases">
        <title>Distinct polysaccharide utilization as determinants for interspecies competition between intestinal Prevotella spp.</title>
        <authorList>
            <person name="Galvez E.J.C."/>
            <person name="Iljazovic A."/>
            <person name="Strowig T."/>
        </authorList>
    </citation>
    <scope>NUCLEOTIDE SEQUENCE [LARGE SCALE GENOMIC DNA]</scope>
    <source>
        <strain evidence="1 2">PROD</strain>
    </source>
</reference>
<dbReference type="GeneID" id="82157013"/>
<gene>
    <name evidence="1" type="ORF">HPS55_04465</name>
</gene>
<accession>A0ABX2AVW1</accession>